<keyword evidence="3" id="KW-1185">Reference proteome</keyword>
<dbReference type="OrthoDB" id="307871at2157"/>
<feature type="transmembrane region" description="Helical" evidence="1">
    <location>
        <begin position="133"/>
        <end position="152"/>
    </location>
</feature>
<reference evidence="2" key="2">
    <citation type="submission" date="2020-09" db="EMBL/GenBank/DDBJ databases">
        <authorList>
            <person name="Sun Q."/>
            <person name="Ohkuma M."/>
        </authorList>
    </citation>
    <scope>NUCLEOTIDE SEQUENCE</scope>
    <source>
        <strain evidence="2">JCM 14359</strain>
    </source>
</reference>
<accession>A0A830EIE3</accession>
<feature type="transmembrane region" description="Helical" evidence="1">
    <location>
        <begin position="28"/>
        <end position="46"/>
    </location>
</feature>
<evidence type="ECO:0000313" key="3">
    <source>
        <dbReference type="Proteomes" id="UP000653099"/>
    </source>
</evidence>
<evidence type="ECO:0008006" key="4">
    <source>
        <dbReference type="Google" id="ProtNLM"/>
    </source>
</evidence>
<dbReference type="AlphaFoldDB" id="A0A830EIE3"/>
<keyword evidence="1" id="KW-0472">Membrane</keyword>
<reference evidence="2" key="1">
    <citation type="journal article" date="2014" name="Int. J. Syst. Evol. Microbiol.">
        <title>Complete genome sequence of Corynebacterium casei LMG S-19264T (=DSM 44701T), isolated from a smear-ripened cheese.</title>
        <authorList>
            <consortium name="US DOE Joint Genome Institute (JGI-PGF)"/>
            <person name="Walter F."/>
            <person name="Albersmeier A."/>
            <person name="Kalinowski J."/>
            <person name="Ruckert C."/>
        </authorList>
    </citation>
    <scope>NUCLEOTIDE SEQUENCE</scope>
    <source>
        <strain evidence="2">JCM 14359</strain>
    </source>
</reference>
<comment type="caution">
    <text evidence="2">The sequence shown here is derived from an EMBL/GenBank/DDBJ whole genome shotgun (WGS) entry which is preliminary data.</text>
</comment>
<dbReference type="Proteomes" id="UP000653099">
    <property type="component" value="Unassembled WGS sequence"/>
</dbReference>
<name>A0A830EIE3_9EURY</name>
<dbReference type="EMBL" id="BMOC01000001">
    <property type="protein sequence ID" value="GGI94254.1"/>
    <property type="molecule type" value="Genomic_DNA"/>
</dbReference>
<keyword evidence="1" id="KW-1133">Transmembrane helix</keyword>
<gene>
    <name evidence="2" type="ORF">GCM10008995_00550</name>
</gene>
<sequence>MTYDAAAGTATTAQIGDLSAILGLSGRVYAGISFLAVLVAGFGLLVTRSGFVDRAVDRVIEESPFSVLYGTIPFFFVAFAGGYALNQFARAGVGSLWLAQGWSLVVSVVGVGFAGLGYLVFGTYLTEVEGERRPWHGAVAGAVVSALPWLLLPTLPAVLVWLLGAAAGLGAPTRRWVHGERTVETEASG</sequence>
<evidence type="ECO:0000256" key="1">
    <source>
        <dbReference type="SAM" id="Phobius"/>
    </source>
</evidence>
<dbReference type="RefSeq" id="WP_188785289.1">
    <property type="nucleotide sequence ID" value="NZ_BMOC01000001.1"/>
</dbReference>
<feature type="transmembrane region" description="Helical" evidence="1">
    <location>
        <begin position="67"/>
        <end position="85"/>
    </location>
</feature>
<organism evidence="2 3">
    <name type="scientific">Halobellus salinus</name>
    <dbReference type="NCBI Taxonomy" id="931585"/>
    <lineage>
        <taxon>Archaea</taxon>
        <taxon>Methanobacteriati</taxon>
        <taxon>Methanobacteriota</taxon>
        <taxon>Stenosarchaea group</taxon>
        <taxon>Halobacteria</taxon>
        <taxon>Halobacteriales</taxon>
        <taxon>Haloferacaceae</taxon>
        <taxon>Halobellus</taxon>
    </lineage>
</organism>
<proteinExistence type="predicted"/>
<evidence type="ECO:0000313" key="2">
    <source>
        <dbReference type="EMBL" id="GGI94254.1"/>
    </source>
</evidence>
<feature type="transmembrane region" description="Helical" evidence="1">
    <location>
        <begin position="97"/>
        <end position="121"/>
    </location>
</feature>
<protein>
    <recommendedName>
        <fullName evidence="4">Transporter</fullName>
    </recommendedName>
</protein>
<keyword evidence="1" id="KW-0812">Transmembrane</keyword>